<reference evidence="2" key="1">
    <citation type="journal article" date="2019" name="Int. J. Syst. Evol. Microbiol.">
        <title>The Global Catalogue of Microorganisms (GCM) 10K type strain sequencing project: providing services to taxonomists for standard genome sequencing and annotation.</title>
        <authorList>
            <consortium name="The Broad Institute Genomics Platform"/>
            <consortium name="The Broad Institute Genome Sequencing Center for Infectious Disease"/>
            <person name="Wu L."/>
            <person name="Ma J."/>
        </authorList>
    </citation>
    <scope>NUCLEOTIDE SEQUENCE [LARGE SCALE GENOMIC DNA]</scope>
    <source>
        <strain evidence="2">CGMCC 1.12942</strain>
    </source>
</reference>
<sequence>MRERNSESVAIVGVAKNAGKTTVLSAFIEPWSRHAPLGLCSIGIDGEERDAWSGRAKPQLKVPGGVWVATTGSYIDQQPGSFAVWEGTEIITSLGEVWIAQTTRPTQVKLAGIHTREEAKLVIDRLKRAGVRLIVVDGAYDRRMAASPWVTDSVILVVGASLGANMDALLSKTAEWMTLFSLPACREEERAPLASLLASRGVYGKRAGKWEPLSMPSFAELPQLPFDFKKKEVEALAIAGALTDRVLRKLLQVEICPHLVVPDWTHIFAAPVLLRRYVERGGKIETLRPVHLRGVAVNPVSPEGHAFPPQELKERVAELCGQVPVYDVWRDSLEEGGDHDRLG</sequence>
<evidence type="ECO:0000313" key="1">
    <source>
        <dbReference type="EMBL" id="MFC7440117.1"/>
    </source>
</evidence>
<protein>
    <recommendedName>
        <fullName evidence="3">Molybdopterin-guanine dinucleotide biosynthesis protein B</fullName>
    </recommendedName>
</protein>
<dbReference type="RefSeq" id="WP_379863331.1">
    <property type="nucleotide sequence ID" value="NZ_JBHTBW010000006.1"/>
</dbReference>
<dbReference type="EMBL" id="JBHTBW010000006">
    <property type="protein sequence ID" value="MFC7440117.1"/>
    <property type="molecule type" value="Genomic_DNA"/>
</dbReference>
<proteinExistence type="predicted"/>
<organism evidence="1 2">
    <name type="scientific">Laceyella putida</name>
    <dbReference type="NCBI Taxonomy" id="110101"/>
    <lineage>
        <taxon>Bacteria</taxon>
        <taxon>Bacillati</taxon>
        <taxon>Bacillota</taxon>
        <taxon>Bacilli</taxon>
        <taxon>Bacillales</taxon>
        <taxon>Thermoactinomycetaceae</taxon>
        <taxon>Laceyella</taxon>
    </lineage>
</organism>
<evidence type="ECO:0008006" key="3">
    <source>
        <dbReference type="Google" id="ProtNLM"/>
    </source>
</evidence>
<gene>
    <name evidence="1" type="ORF">ACFQNG_02915</name>
</gene>
<dbReference type="Proteomes" id="UP001596500">
    <property type="component" value="Unassembled WGS sequence"/>
</dbReference>
<keyword evidence="2" id="KW-1185">Reference proteome</keyword>
<name>A0ABW2RGS3_9BACL</name>
<evidence type="ECO:0000313" key="2">
    <source>
        <dbReference type="Proteomes" id="UP001596500"/>
    </source>
</evidence>
<comment type="caution">
    <text evidence="1">The sequence shown here is derived from an EMBL/GenBank/DDBJ whole genome shotgun (WGS) entry which is preliminary data.</text>
</comment>
<accession>A0ABW2RGS3</accession>